<dbReference type="EMBL" id="CP119075">
    <property type="protein sequence ID" value="WED65186.1"/>
    <property type="molecule type" value="Genomic_DNA"/>
</dbReference>
<dbReference type="PANTHER" id="PTHR33705">
    <property type="entry name" value="PHOSPHOCARRIER PROTEIN HPR"/>
    <property type="match status" value="1"/>
</dbReference>
<dbReference type="Pfam" id="PF00381">
    <property type="entry name" value="PTS-HPr"/>
    <property type="match status" value="1"/>
</dbReference>
<dbReference type="InterPro" id="IPR050399">
    <property type="entry name" value="HPr"/>
</dbReference>
<feature type="domain" description="HPr" evidence="5">
    <location>
        <begin position="1"/>
        <end position="89"/>
    </location>
</feature>
<evidence type="ECO:0000256" key="2">
    <source>
        <dbReference type="ARBA" id="ARBA00010736"/>
    </source>
</evidence>
<dbReference type="PROSITE" id="PS51350">
    <property type="entry name" value="PTS_HPR_DOM"/>
    <property type="match status" value="1"/>
</dbReference>
<dbReference type="NCBIfam" id="TIGR01003">
    <property type="entry name" value="PTS_HPr_family"/>
    <property type="match status" value="1"/>
</dbReference>
<comment type="subcellular location">
    <subcellularLocation>
        <location evidence="1">Cytoplasm</location>
    </subcellularLocation>
</comment>
<name>A0AAE9ZXA4_9BACT</name>
<dbReference type="Gene3D" id="3.30.1340.10">
    <property type="entry name" value="HPr-like"/>
    <property type="match status" value="1"/>
</dbReference>
<evidence type="ECO:0000256" key="1">
    <source>
        <dbReference type="ARBA" id="ARBA00004496"/>
    </source>
</evidence>
<dbReference type="RefSeq" id="WP_330929574.1">
    <property type="nucleotide sequence ID" value="NZ_CP119075.1"/>
</dbReference>
<dbReference type="PRINTS" id="PR00107">
    <property type="entry name" value="PHOSPHOCPHPR"/>
</dbReference>
<evidence type="ECO:0000313" key="7">
    <source>
        <dbReference type="Proteomes" id="UP001218638"/>
    </source>
</evidence>
<keyword evidence="7" id="KW-1185">Reference proteome</keyword>
<comment type="similarity">
    <text evidence="2">Belongs to the HPr family.</text>
</comment>
<dbReference type="AlphaFoldDB" id="A0AAE9ZXA4"/>
<accession>A0AAE9ZXA4</accession>
<evidence type="ECO:0000259" key="5">
    <source>
        <dbReference type="PROSITE" id="PS51350"/>
    </source>
</evidence>
<evidence type="ECO:0000256" key="4">
    <source>
        <dbReference type="ARBA" id="ARBA00022683"/>
    </source>
</evidence>
<protein>
    <submittedName>
        <fullName evidence="6">HPr family phosphocarrier protein</fullName>
    </submittedName>
</protein>
<keyword evidence="3" id="KW-0963">Cytoplasm</keyword>
<dbReference type="InterPro" id="IPR035895">
    <property type="entry name" value="HPr-like_sf"/>
</dbReference>
<evidence type="ECO:0000256" key="3">
    <source>
        <dbReference type="ARBA" id="ARBA00022490"/>
    </source>
</evidence>
<keyword evidence="4" id="KW-0598">Phosphotransferase system</keyword>
<organism evidence="6 7">
    <name type="scientific">Synoicihabitans lomoniglobus</name>
    <dbReference type="NCBI Taxonomy" id="2909285"/>
    <lineage>
        <taxon>Bacteria</taxon>
        <taxon>Pseudomonadati</taxon>
        <taxon>Verrucomicrobiota</taxon>
        <taxon>Opitutia</taxon>
        <taxon>Opitutales</taxon>
        <taxon>Opitutaceae</taxon>
        <taxon>Synoicihabitans</taxon>
    </lineage>
</organism>
<dbReference type="InterPro" id="IPR000032">
    <property type="entry name" value="HPr-like"/>
</dbReference>
<dbReference type="PANTHER" id="PTHR33705:SF2">
    <property type="entry name" value="PHOSPHOCARRIER PROTEIN NPR"/>
    <property type="match status" value="1"/>
</dbReference>
<dbReference type="KEGG" id="slom:PXH66_22845"/>
<proteinExistence type="inferred from homology"/>
<dbReference type="Proteomes" id="UP001218638">
    <property type="component" value="Chromosome"/>
</dbReference>
<dbReference type="GO" id="GO:0005737">
    <property type="term" value="C:cytoplasm"/>
    <property type="evidence" value="ECO:0007669"/>
    <property type="project" value="UniProtKB-SubCell"/>
</dbReference>
<dbReference type="GO" id="GO:0009401">
    <property type="term" value="P:phosphoenolpyruvate-dependent sugar phosphotransferase system"/>
    <property type="evidence" value="ECO:0007669"/>
    <property type="project" value="UniProtKB-KW"/>
</dbReference>
<evidence type="ECO:0000313" key="6">
    <source>
        <dbReference type="EMBL" id="WED65186.1"/>
    </source>
</evidence>
<sequence length="89" mass="9790">MKTKIVRVPWPQGLHLLPAATIVRAAQRFRSSIHVRVGSRMSEATSILGLVVLCATLNTEVRIEIQGEDEREALHAVAACFESDPSTRP</sequence>
<reference evidence="6" key="1">
    <citation type="submission" date="2023-03" db="EMBL/GenBank/DDBJ databases">
        <title>Lomoglobus Profundus gen. nov., sp. nov., a novel member of the phylum Verrucomicrobia, isolated from deep-marine sediment of South China Sea.</title>
        <authorList>
            <person name="Ahmad T."/>
            <person name="Ishaq S.E."/>
            <person name="Wang F."/>
        </authorList>
    </citation>
    <scope>NUCLEOTIDE SEQUENCE</scope>
    <source>
        <strain evidence="6">LMO-M01</strain>
    </source>
</reference>
<gene>
    <name evidence="6" type="ORF">PXH66_22845</name>
</gene>
<dbReference type="SUPFAM" id="SSF55594">
    <property type="entry name" value="HPr-like"/>
    <property type="match status" value="1"/>
</dbReference>
<dbReference type="CDD" id="cd00367">
    <property type="entry name" value="PTS-HPr_like"/>
    <property type="match status" value="1"/>
</dbReference>